<dbReference type="RefSeq" id="WP_218111803.1">
    <property type="nucleotide sequence ID" value="NZ_CP065383.1"/>
</dbReference>
<keyword evidence="2" id="KW-0472">Membrane</keyword>
<dbReference type="Gene3D" id="3.30.70.60">
    <property type="match status" value="1"/>
</dbReference>
<dbReference type="KEGG" id="alam:RT761_02556"/>
<organism evidence="3 4">
    <name type="scientific">Atribacter laminatus</name>
    <dbReference type="NCBI Taxonomy" id="2847778"/>
    <lineage>
        <taxon>Bacteria</taxon>
        <taxon>Pseudomonadati</taxon>
        <taxon>Atribacterota</taxon>
        <taxon>Atribacteria</taxon>
        <taxon>Atribacterales</taxon>
        <taxon>Atribacteraceae</taxon>
        <taxon>Atribacter</taxon>
    </lineage>
</organism>
<proteinExistence type="predicted"/>
<name>A0A7T1ANT0_ATRLM</name>
<keyword evidence="4" id="KW-1185">Reference proteome</keyword>
<dbReference type="InterPro" id="IPR007445">
    <property type="entry name" value="PilO"/>
</dbReference>
<evidence type="ECO:0008006" key="5">
    <source>
        <dbReference type="Google" id="ProtNLM"/>
    </source>
</evidence>
<evidence type="ECO:0000256" key="1">
    <source>
        <dbReference type="SAM" id="Coils"/>
    </source>
</evidence>
<dbReference type="PANTHER" id="PTHR39555:SF1">
    <property type="entry name" value="TYPE IV PILUS INNER MEMBRANE COMPONENT PILO"/>
    <property type="match status" value="1"/>
</dbReference>
<keyword evidence="2" id="KW-1133">Transmembrane helix</keyword>
<dbReference type="AlphaFoldDB" id="A0A7T1ANT0"/>
<keyword evidence="2" id="KW-0812">Transmembrane</keyword>
<dbReference type="Proteomes" id="UP000594463">
    <property type="component" value="Chromosome"/>
</dbReference>
<evidence type="ECO:0000313" key="3">
    <source>
        <dbReference type="EMBL" id="QPM69326.1"/>
    </source>
</evidence>
<evidence type="ECO:0000256" key="2">
    <source>
        <dbReference type="SAM" id="Phobius"/>
    </source>
</evidence>
<accession>A0A7T1ANT0</accession>
<gene>
    <name evidence="3" type="ORF">RT761_02556</name>
</gene>
<dbReference type="EMBL" id="CP065383">
    <property type="protein sequence ID" value="QPM69326.1"/>
    <property type="molecule type" value="Genomic_DNA"/>
</dbReference>
<feature type="transmembrane region" description="Helical" evidence="2">
    <location>
        <begin position="6"/>
        <end position="26"/>
    </location>
</feature>
<feature type="coiled-coil region" evidence="1">
    <location>
        <begin position="33"/>
        <end position="77"/>
    </location>
</feature>
<dbReference type="InterPro" id="IPR014717">
    <property type="entry name" value="Transl_elong_EF1B/ribsomal_bS6"/>
</dbReference>
<dbReference type="PANTHER" id="PTHR39555">
    <property type="entry name" value="FIMBRIAL ASSEMBLY PROTEIN PILO-LIKE PROTEIN-RELATED"/>
    <property type="match status" value="1"/>
</dbReference>
<dbReference type="GO" id="GO:0043107">
    <property type="term" value="P:type IV pilus-dependent motility"/>
    <property type="evidence" value="ECO:0007669"/>
    <property type="project" value="InterPro"/>
</dbReference>
<reference evidence="3 4" key="1">
    <citation type="journal article" date="2021" name="Nat. Commun.">
        <title>Isolation of a member of the candidate phylum Atribacteria reveals a unique cell membrane structure.</title>
        <authorList>
            <person name="Taiki K."/>
            <person name="Nobu M.K."/>
            <person name="Kusada H."/>
            <person name="Meng X.-Y."/>
            <person name="Hosoki N."/>
            <person name="Uematsu K."/>
            <person name="Yoshioka H."/>
            <person name="Kamagata Y."/>
            <person name="Tamaki H."/>
        </authorList>
    </citation>
    <scope>NUCLEOTIDE SEQUENCE [LARGE SCALE GENOMIC DNA]</scope>
    <source>
        <strain evidence="3 4">RT761</strain>
    </source>
</reference>
<dbReference type="GO" id="GO:0043683">
    <property type="term" value="P:type IV pilus assembly"/>
    <property type="evidence" value="ECO:0007669"/>
    <property type="project" value="InterPro"/>
</dbReference>
<sequence>MNLEKYWPLIFIAWCGVIILFFYLVMTSQYQFIDTLGDQKSTLQNQITVLRKKVSNLEQLQYQLESLKSAAIVLEDRLPDEKEIPNLLITVEDAAFLSEAEIQSLVPQTLVSNDGYTEVPFSTALKSSYYSILYFMNYLRQSPRLIQVKNFDFKKDKAEGNFLVQMNLSTYLAAKEGMNQ</sequence>
<dbReference type="Pfam" id="PF04350">
    <property type="entry name" value="PilO"/>
    <property type="match status" value="1"/>
</dbReference>
<keyword evidence="1" id="KW-0175">Coiled coil</keyword>
<evidence type="ECO:0000313" key="4">
    <source>
        <dbReference type="Proteomes" id="UP000594463"/>
    </source>
</evidence>
<protein>
    <recommendedName>
        <fullName evidence="5">Type IV pilus assembly protein PilO</fullName>
    </recommendedName>
</protein>